<dbReference type="Gene3D" id="1.10.101.10">
    <property type="entry name" value="PGBD-like superfamily/PGBD"/>
    <property type="match status" value="1"/>
</dbReference>
<dbReference type="EMBL" id="CP071872">
    <property type="protein sequence ID" value="UNM14799.1"/>
    <property type="molecule type" value="Genomic_DNA"/>
</dbReference>
<feature type="signal peptide" evidence="1">
    <location>
        <begin position="1"/>
        <end position="19"/>
    </location>
</feature>
<evidence type="ECO:0000313" key="4">
    <source>
        <dbReference type="Proteomes" id="UP000828924"/>
    </source>
</evidence>
<keyword evidence="1" id="KW-0732">Signal</keyword>
<dbReference type="SUPFAM" id="SSF47090">
    <property type="entry name" value="PGBD-like"/>
    <property type="match status" value="1"/>
</dbReference>
<dbReference type="InterPro" id="IPR002477">
    <property type="entry name" value="Peptidoglycan-bd-like"/>
</dbReference>
<accession>A0ABY3WTJ9</accession>
<reference evidence="3 4" key="1">
    <citation type="submission" date="2021-03" db="EMBL/GenBank/DDBJ databases">
        <title>Complete genome of Streptomyces formicae strain 1H-GS9 (DSM 100524).</title>
        <authorList>
            <person name="Atanasov K.E."/>
            <person name="Altabella T."/>
            <person name="Ferrer A."/>
        </authorList>
    </citation>
    <scope>NUCLEOTIDE SEQUENCE [LARGE SCALE GENOMIC DNA]</scope>
    <source>
        <strain evidence="3 4">1H-GS9</strain>
    </source>
</reference>
<evidence type="ECO:0000256" key="1">
    <source>
        <dbReference type="SAM" id="SignalP"/>
    </source>
</evidence>
<keyword evidence="4" id="KW-1185">Reference proteome</keyword>
<protein>
    <submittedName>
        <fullName evidence="3">Peptidoglycan-binding protein</fullName>
    </submittedName>
</protein>
<feature type="domain" description="Peptidoglycan binding-like" evidence="2">
    <location>
        <begin position="57"/>
        <end position="110"/>
    </location>
</feature>
<dbReference type="InterPro" id="IPR036366">
    <property type="entry name" value="PGBDSf"/>
</dbReference>
<feature type="chain" id="PRO_5045228131" evidence="1">
    <location>
        <begin position="20"/>
        <end position="125"/>
    </location>
</feature>
<proteinExistence type="predicted"/>
<evidence type="ECO:0000259" key="2">
    <source>
        <dbReference type="Pfam" id="PF01471"/>
    </source>
</evidence>
<organism evidence="3 4">
    <name type="scientific">Streptomyces formicae</name>
    <dbReference type="NCBI Taxonomy" id="1616117"/>
    <lineage>
        <taxon>Bacteria</taxon>
        <taxon>Bacillati</taxon>
        <taxon>Actinomycetota</taxon>
        <taxon>Actinomycetes</taxon>
        <taxon>Kitasatosporales</taxon>
        <taxon>Streptomycetaceae</taxon>
        <taxon>Streptomyces</taxon>
    </lineage>
</organism>
<gene>
    <name evidence="3" type="ORF">J4032_28010</name>
</gene>
<sequence length="125" mass="13261">MPVLLGAGLTFASAVPAEAAVTCSYSYTQSTERAYAGHYSGLTAVPSKTVVTSAGAEAQCLLKSIEFSPGTIDGVFGSNSQAAMRAFQTFVNRNYDAGIAVDGMCGPESWPWLRNFAYWDWRAGS</sequence>
<evidence type="ECO:0000313" key="3">
    <source>
        <dbReference type="EMBL" id="UNM14799.1"/>
    </source>
</evidence>
<dbReference type="Pfam" id="PF01471">
    <property type="entry name" value="PG_binding_1"/>
    <property type="match status" value="1"/>
</dbReference>
<dbReference type="RefSeq" id="WP_242335225.1">
    <property type="nucleotide sequence ID" value="NZ_CP071872.1"/>
</dbReference>
<dbReference type="InterPro" id="IPR036365">
    <property type="entry name" value="PGBD-like_sf"/>
</dbReference>
<dbReference type="Proteomes" id="UP000828924">
    <property type="component" value="Chromosome"/>
</dbReference>
<name>A0ABY3WTJ9_9ACTN</name>